<dbReference type="PANTHER" id="PTHR19134:SF449">
    <property type="entry name" value="TYROSINE-PROTEIN PHOSPHATASE 1"/>
    <property type="match status" value="1"/>
</dbReference>
<dbReference type="SUPFAM" id="SSF52799">
    <property type="entry name" value="(Phosphotyrosine protein) phosphatases II"/>
    <property type="match status" value="1"/>
</dbReference>
<protein>
    <submittedName>
        <fullName evidence="3">Protein-tyrosine phosphatase</fullName>
    </submittedName>
</protein>
<dbReference type="SMART" id="SM00404">
    <property type="entry name" value="PTPc_motif"/>
    <property type="match status" value="1"/>
</dbReference>
<dbReference type="Gene3D" id="3.90.190.10">
    <property type="entry name" value="Protein tyrosine phosphatase superfamily"/>
    <property type="match status" value="1"/>
</dbReference>
<dbReference type="PANTHER" id="PTHR19134">
    <property type="entry name" value="RECEPTOR-TYPE TYROSINE-PROTEIN PHOSPHATASE"/>
    <property type="match status" value="1"/>
</dbReference>
<feature type="domain" description="Tyrosine-protein phosphatase" evidence="1">
    <location>
        <begin position="74"/>
        <end position="294"/>
    </location>
</feature>
<organism evidence="3 4">
    <name type="scientific">Dictyocaulus viviparus</name>
    <name type="common">Bovine lungworm</name>
    <dbReference type="NCBI Taxonomy" id="29172"/>
    <lineage>
        <taxon>Eukaryota</taxon>
        <taxon>Metazoa</taxon>
        <taxon>Ecdysozoa</taxon>
        <taxon>Nematoda</taxon>
        <taxon>Chromadorea</taxon>
        <taxon>Rhabditida</taxon>
        <taxon>Rhabditina</taxon>
        <taxon>Rhabditomorpha</taxon>
        <taxon>Strongyloidea</taxon>
        <taxon>Metastrongylidae</taxon>
        <taxon>Dictyocaulus</taxon>
    </lineage>
</organism>
<evidence type="ECO:0000313" key="3">
    <source>
        <dbReference type="EMBL" id="KJH43705.1"/>
    </source>
</evidence>
<dbReference type="AlphaFoldDB" id="A0A0D8XGC9"/>
<dbReference type="GO" id="GO:0004725">
    <property type="term" value="F:protein tyrosine phosphatase activity"/>
    <property type="evidence" value="ECO:0007669"/>
    <property type="project" value="InterPro"/>
</dbReference>
<dbReference type="SMART" id="SM00194">
    <property type="entry name" value="PTPc"/>
    <property type="match status" value="1"/>
</dbReference>
<dbReference type="STRING" id="29172.A0A0D8XGC9"/>
<reference evidence="4" key="2">
    <citation type="journal article" date="2016" name="Sci. Rep.">
        <title>Dictyocaulus viviparus genome, variome and transcriptome elucidate lungworm biology and support future intervention.</title>
        <authorList>
            <person name="McNulty S.N."/>
            <person name="Strube C."/>
            <person name="Rosa B.A."/>
            <person name="Martin J.C."/>
            <person name="Tyagi R."/>
            <person name="Choi Y.J."/>
            <person name="Wang Q."/>
            <person name="Hallsworth Pepin K."/>
            <person name="Zhang X."/>
            <person name="Ozersky P."/>
            <person name="Wilson R.K."/>
            <person name="Sternberg P.W."/>
            <person name="Gasser R.B."/>
            <person name="Mitreva M."/>
        </authorList>
    </citation>
    <scope>NUCLEOTIDE SEQUENCE [LARGE SCALE GENOMIC DNA]</scope>
    <source>
        <strain evidence="4">HannoverDv2000</strain>
    </source>
</reference>
<feature type="domain" description="Tyrosine specific protein phosphatases" evidence="2">
    <location>
        <begin position="210"/>
        <end position="285"/>
    </location>
</feature>
<reference evidence="3 4" key="1">
    <citation type="submission" date="2013-11" db="EMBL/GenBank/DDBJ databases">
        <title>Draft genome of the bovine lungworm Dictyocaulus viviparus.</title>
        <authorList>
            <person name="Mitreva M."/>
        </authorList>
    </citation>
    <scope>NUCLEOTIDE SEQUENCE [LARGE SCALE GENOMIC DNA]</scope>
    <source>
        <strain evidence="3 4">HannoverDv2000</strain>
    </source>
</reference>
<evidence type="ECO:0000259" key="2">
    <source>
        <dbReference type="PROSITE" id="PS50056"/>
    </source>
</evidence>
<proteinExistence type="predicted"/>
<dbReference type="InterPro" id="IPR003595">
    <property type="entry name" value="Tyr_Pase_cat"/>
</dbReference>
<dbReference type="PROSITE" id="PS50055">
    <property type="entry name" value="TYR_PHOSPHATASE_PTP"/>
    <property type="match status" value="1"/>
</dbReference>
<accession>A0A0D8XGC9</accession>
<dbReference type="InterPro" id="IPR000387">
    <property type="entry name" value="Tyr_Pase_dom"/>
</dbReference>
<dbReference type="Proteomes" id="UP000053766">
    <property type="component" value="Unassembled WGS sequence"/>
</dbReference>
<evidence type="ECO:0000259" key="1">
    <source>
        <dbReference type="PROSITE" id="PS50055"/>
    </source>
</evidence>
<dbReference type="Pfam" id="PF00102">
    <property type="entry name" value="Y_phosphatase"/>
    <property type="match status" value="1"/>
</dbReference>
<evidence type="ECO:0000313" key="4">
    <source>
        <dbReference type="Proteomes" id="UP000053766"/>
    </source>
</evidence>
<dbReference type="InterPro" id="IPR050348">
    <property type="entry name" value="Protein-Tyr_Phosphatase"/>
</dbReference>
<dbReference type="EMBL" id="KN716532">
    <property type="protein sequence ID" value="KJH43705.1"/>
    <property type="molecule type" value="Genomic_DNA"/>
</dbReference>
<name>A0A0D8XGC9_DICVI</name>
<dbReference type="CDD" id="cd00047">
    <property type="entry name" value="PTPc"/>
    <property type="match status" value="1"/>
</dbReference>
<gene>
    <name evidence="3" type="ORF">DICVIV_10264</name>
</gene>
<sequence length="309" mass="35304">MDSFATKEGAIALNINNRVSTRSTRKSKSKVPTPKKLIDSLTGKVPSRKLGEGVISAHKELIRESPTFFAFFKEENTSKNLKPNEVFLYDWSRVVLSDDPDYYHASYVDGCVKAQQYILAQAPFNSTTQTDFYRMINQIHPDSIVLMDSESSPDMKFVLPQNYSGNTIPVKAEDEQQKGDGYTTRNLLVNKNKIKLYFIDGWKDDAEPPKDFVNVYEKIRRSIGLDSKNILILVCKDGCSRSSLYCLLDIEAERFRLKGRMKFGDTVRHIRYQRSNCFDTQEQFAMGISLIMILAKKYQDKGDASFSCN</sequence>
<keyword evidence="4" id="KW-1185">Reference proteome</keyword>
<dbReference type="PROSITE" id="PS50056">
    <property type="entry name" value="TYR_PHOSPHATASE_2"/>
    <property type="match status" value="1"/>
</dbReference>
<dbReference type="OrthoDB" id="5843820at2759"/>
<dbReference type="InterPro" id="IPR029021">
    <property type="entry name" value="Prot-tyrosine_phosphatase-like"/>
</dbReference>
<dbReference type="InterPro" id="IPR000242">
    <property type="entry name" value="PTP_cat"/>
</dbReference>